<evidence type="ECO:0000256" key="1">
    <source>
        <dbReference type="SAM" id="Phobius"/>
    </source>
</evidence>
<proteinExistence type="predicted"/>
<feature type="transmembrane region" description="Helical" evidence="1">
    <location>
        <begin position="12"/>
        <end position="35"/>
    </location>
</feature>
<dbReference type="Proteomes" id="UP000661435">
    <property type="component" value="Unassembled WGS sequence"/>
</dbReference>
<keyword evidence="1" id="KW-0812">Transmembrane</keyword>
<organism evidence="2 3">
    <name type="scientific">Lawsonibacter hominis</name>
    <dbReference type="NCBI Taxonomy" id="2763053"/>
    <lineage>
        <taxon>Bacteria</taxon>
        <taxon>Bacillati</taxon>
        <taxon>Bacillota</taxon>
        <taxon>Clostridia</taxon>
        <taxon>Eubacteriales</taxon>
        <taxon>Oscillospiraceae</taxon>
        <taxon>Lawsonibacter</taxon>
    </lineage>
</organism>
<reference evidence="2" key="1">
    <citation type="submission" date="2020-08" db="EMBL/GenBank/DDBJ databases">
        <title>Genome public.</title>
        <authorList>
            <person name="Liu C."/>
            <person name="Sun Q."/>
        </authorList>
    </citation>
    <scope>NUCLEOTIDE SEQUENCE</scope>
    <source>
        <strain evidence="2">NSJ-51</strain>
    </source>
</reference>
<dbReference type="RefSeq" id="WP_186908486.1">
    <property type="nucleotide sequence ID" value="NZ_JACOPP010000022.1"/>
</dbReference>
<protein>
    <submittedName>
        <fullName evidence="2">DUF4330 domain-containing protein</fullName>
    </submittedName>
</protein>
<name>A0A8J6MB51_9FIRM</name>
<gene>
    <name evidence="2" type="ORF">H8S57_13120</name>
</gene>
<accession>A0A8J6MB51</accession>
<dbReference type="EMBL" id="JACOPP010000022">
    <property type="protein sequence ID" value="MBC5734659.1"/>
    <property type="molecule type" value="Genomic_DNA"/>
</dbReference>
<keyword evidence="1" id="KW-1133">Transmembrane helix</keyword>
<sequence length="166" mass="18091">MMDEKGRLFGKINIVDLLVILVIIVAAVVLGVKFLGGNNSAINPKTYKVTYTVLVENVEPEVYENIQEHIPSTLMASGELLNGQVTGVTAVEHEQRARLSDTGNALVLPIGDGKLDLTFTIECNVVNVITTEIGTQEVRIGKTHIVKTDKFELANGTILSCVWEEN</sequence>
<dbReference type="AlphaFoldDB" id="A0A8J6MB51"/>
<keyword evidence="1" id="KW-0472">Membrane</keyword>
<evidence type="ECO:0000313" key="2">
    <source>
        <dbReference type="EMBL" id="MBC5734659.1"/>
    </source>
</evidence>
<comment type="caution">
    <text evidence="2">The sequence shown here is derived from an EMBL/GenBank/DDBJ whole genome shotgun (WGS) entry which is preliminary data.</text>
</comment>
<dbReference type="InterPro" id="IPR025480">
    <property type="entry name" value="DUF4330"/>
</dbReference>
<keyword evidence="3" id="KW-1185">Reference proteome</keyword>
<evidence type="ECO:0000313" key="3">
    <source>
        <dbReference type="Proteomes" id="UP000661435"/>
    </source>
</evidence>
<dbReference type="Pfam" id="PF14221">
    <property type="entry name" value="DUF4330"/>
    <property type="match status" value="1"/>
</dbReference>